<dbReference type="PANTHER" id="PTHR37781:SF1">
    <property type="entry name" value="ADR380WP"/>
    <property type="match status" value="1"/>
</dbReference>
<feature type="region of interest" description="Disordered" evidence="1">
    <location>
        <begin position="286"/>
        <end position="313"/>
    </location>
</feature>
<dbReference type="InterPro" id="IPR031349">
    <property type="entry name" value="Tfb6"/>
</dbReference>
<name>A0ABR4LNA5_9EURO</name>
<feature type="compositionally biased region" description="Acidic residues" evidence="1">
    <location>
        <begin position="230"/>
        <end position="249"/>
    </location>
</feature>
<dbReference type="Pfam" id="PF17110">
    <property type="entry name" value="TFB6"/>
    <property type="match status" value="1"/>
</dbReference>
<feature type="region of interest" description="Disordered" evidence="1">
    <location>
        <begin position="70"/>
        <end position="114"/>
    </location>
</feature>
<dbReference type="GeneID" id="98140461"/>
<feature type="region of interest" description="Disordered" evidence="1">
    <location>
        <begin position="1"/>
        <end position="51"/>
    </location>
</feature>
<evidence type="ECO:0000313" key="3">
    <source>
        <dbReference type="Proteomes" id="UP001610432"/>
    </source>
</evidence>
<evidence type="ECO:0000313" key="2">
    <source>
        <dbReference type="EMBL" id="KAL2864898.1"/>
    </source>
</evidence>
<keyword evidence="3" id="KW-1185">Reference proteome</keyword>
<feature type="compositionally biased region" description="Polar residues" evidence="1">
    <location>
        <begin position="74"/>
        <end position="90"/>
    </location>
</feature>
<feature type="compositionally biased region" description="Polar residues" evidence="1">
    <location>
        <begin position="304"/>
        <end position="313"/>
    </location>
</feature>
<feature type="region of interest" description="Disordered" evidence="1">
    <location>
        <begin position="223"/>
        <end position="261"/>
    </location>
</feature>
<dbReference type="EMBL" id="JBFXLQ010000036">
    <property type="protein sequence ID" value="KAL2864898.1"/>
    <property type="molecule type" value="Genomic_DNA"/>
</dbReference>
<dbReference type="RefSeq" id="XP_070883877.1">
    <property type="nucleotide sequence ID" value="XM_071025389.1"/>
</dbReference>
<protein>
    <submittedName>
        <fullName evidence="2">Uncharacterized protein</fullName>
    </submittedName>
</protein>
<dbReference type="PANTHER" id="PTHR37781">
    <property type="entry name" value="TFIIH COMPLEX SUBUNIT"/>
    <property type="match status" value="1"/>
</dbReference>
<evidence type="ECO:0000256" key="1">
    <source>
        <dbReference type="SAM" id="MobiDB-lite"/>
    </source>
</evidence>
<organism evidence="2 3">
    <name type="scientific">Aspergillus lucknowensis</name>
    <dbReference type="NCBI Taxonomy" id="176173"/>
    <lineage>
        <taxon>Eukaryota</taxon>
        <taxon>Fungi</taxon>
        <taxon>Dikarya</taxon>
        <taxon>Ascomycota</taxon>
        <taxon>Pezizomycotina</taxon>
        <taxon>Eurotiomycetes</taxon>
        <taxon>Eurotiomycetidae</taxon>
        <taxon>Eurotiales</taxon>
        <taxon>Aspergillaceae</taxon>
        <taxon>Aspergillus</taxon>
        <taxon>Aspergillus subgen. Nidulantes</taxon>
    </lineage>
</organism>
<sequence length="313" mass="34330">MASTTTFPSRHGGFMPPSVLSPTPSTSTVTPSRLPKQRSHPLRAGSMKEATVINHVDKNILSINRRHAKKFSSAFEQPQRPSQTENSAPQSRRSGSGVGTGGETEAETEKERGYESFKEVAHDIESLVDVLWVSGTPSLQVPYLISLAVLVNTYLPDYPFTAKATFRLLRKLDSFFASLIIGEDADTGQPLSGFEGRRNIVSMTEKVRVKSIAETARVIVVETEEGRDPYDDEGEDEDESDDDEMDLEVDGPGLGEAPGKWEMETARVYEKTIQLLGDELGKAGEFCDENMARGEEGEEEGNRLSRSPSGTVL</sequence>
<accession>A0ABR4LNA5</accession>
<feature type="compositionally biased region" description="Low complexity" evidence="1">
    <location>
        <begin position="16"/>
        <end position="32"/>
    </location>
</feature>
<comment type="caution">
    <text evidence="2">The sequence shown here is derived from an EMBL/GenBank/DDBJ whole genome shotgun (WGS) entry which is preliminary data.</text>
</comment>
<gene>
    <name evidence="2" type="ORF">BJX67DRAFT_195186</name>
</gene>
<dbReference type="Proteomes" id="UP001610432">
    <property type="component" value="Unassembled WGS sequence"/>
</dbReference>
<proteinExistence type="predicted"/>
<feature type="compositionally biased region" description="Basic and acidic residues" evidence="1">
    <location>
        <begin position="290"/>
        <end position="303"/>
    </location>
</feature>
<reference evidence="2 3" key="1">
    <citation type="submission" date="2024-07" db="EMBL/GenBank/DDBJ databases">
        <title>Section-level genome sequencing and comparative genomics of Aspergillus sections Usti and Cavernicolus.</title>
        <authorList>
            <consortium name="Lawrence Berkeley National Laboratory"/>
            <person name="Nybo J.L."/>
            <person name="Vesth T.C."/>
            <person name="Theobald S."/>
            <person name="Frisvad J.C."/>
            <person name="Larsen T.O."/>
            <person name="Kjaerboelling I."/>
            <person name="Rothschild-Mancinelli K."/>
            <person name="Lyhne E.K."/>
            <person name="Kogle M.E."/>
            <person name="Barry K."/>
            <person name="Clum A."/>
            <person name="Na H."/>
            <person name="Ledsgaard L."/>
            <person name="Lin J."/>
            <person name="Lipzen A."/>
            <person name="Kuo A."/>
            <person name="Riley R."/>
            <person name="Mondo S."/>
            <person name="Labutti K."/>
            <person name="Haridas S."/>
            <person name="Pangalinan J."/>
            <person name="Salamov A.A."/>
            <person name="Simmons B.A."/>
            <person name="Magnuson J.K."/>
            <person name="Chen J."/>
            <person name="Drula E."/>
            <person name="Henrissat B."/>
            <person name="Wiebenga A."/>
            <person name="Lubbers R.J."/>
            <person name="Gomes A.C."/>
            <person name="Macurrencykelacurrency M.R."/>
            <person name="Stajich J."/>
            <person name="Grigoriev I.V."/>
            <person name="Mortensen U.H."/>
            <person name="De Vries R.P."/>
            <person name="Baker S.E."/>
            <person name="Andersen M.R."/>
        </authorList>
    </citation>
    <scope>NUCLEOTIDE SEQUENCE [LARGE SCALE GENOMIC DNA]</scope>
    <source>
        <strain evidence="2 3">CBS 449.75</strain>
    </source>
</reference>